<evidence type="ECO:0000313" key="1">
    <source>
        <dbReference type="EMBL" id="KAI4324003.1"/>
    </source>
</evidence>
<comment type="caution">
    <text evidence="1">The sequence shown here is derived from an EMBL/GenBank/DDBJ whole genome shotgun (WGS) entry which is preliminary data.</text>
</comment>
<reference evidence="1 2" key="1">
    <citation type="journal article" date="2022" name="DNA Res.">
        <title>Chromosomal-level genome assembly of the orchid tree Bauhinia variegata (Leguminosae; Cercidoideae) supports the allotetraploid origin hypothesis of Bauhinia.</title>
        <authorList>
            <person name="Zhong Y."/>
            <person name="Chen Y."/>
            <person name="Zheng D."/>
            <person name="Pang J."/>
            <person name="Liu Y."/>
            <person name="Luo S."/>
            <person name="Meng S."/>
            <person name="Qian L."/>
            <person name="Wei D."/>
            <person name="Dai S."/>
            <person name="Zhou R."/>
        </authorList>
    </citation>
    <scope>NUCLEOTIDE SEQUENCE [LARGE SCALE GENOMIC DNA]</scope>
    <source>
        <strain evidence="1">BV-YZ2020</strain>
    </source>
</reference>
<accession>A0ACB9MK05</accession>
<evidence type="ECO:0000313" key="2">
    <source>
        <dbReference type="Proteomes" id="UP000828941"/>
    </source>
</evidence>
<keyword evidence="2" id="KW-1185">Reference proteome</keyword>
<name>A0ACB9MK05_BAUVA</name>
<dbReference type="EMBL" id="CM039434">
    <property type="protein sequence ID" value="KAI4324003.1"/>
    <property type="molecule type" value="Genomic_DNA"/>
</dbReference>
<sequence length="124" mass="14228">MCNIRIAERRAQLQLQREERSGEIQSESDLPTTEISKAAKLLILPPVRSFQRSHSSNEKTTGSKECVICFEELKNGDLIQHLPKCNHEFHASCINSWLQIGKFTCPVCRFVLRDLLVIELMNCE</sequence>
<organism evidence="1 2">
    <name type="scientific">Bauhinia variegata</name>
    <name type="common">Purple orchid tree</name>
    <name type="synonym">Phanera variegata</name>
    <dbReference type="NCBI Taxonomy" id="167791"/>
    <lineage>
        <taxon>Eukaryota</taxon>
        <taxon>Viridiplantae</taxon>
        <taxon>Streptophyta</taxon>
        <taxon>Embryophyta</taxon>
        <taxon>Tracheophyta</taxon>
        <taxon>Spermatophyta</taxon>
        <taxon>Magnoliopsida</taxon>
        <taxon>eudicotyledons</taxon>
        <taxon>Gunneridae</taxon>
        <taxon>Pentapetalae</taxon>
        <taxon>rosids</taxon>
        <taxon>fabids</taxon>
        <taxon>Fabales</taxon>
        <taxon>Fabaceae</taxon>
        <taxon>Cercidoideae</taxon>
        <taxon>Cercideae</taxon>
        <taxon>Bauhiniinae</taxon>
        <taxon>Bauhinia</taxon>
    </lineage>
</organism>
<protein>
    <submittedName>
        <fullName evidence="1">Uncharacterized protein</fullName>
    </submittedName>
</protein>
<proteinExistence type="predicted"/>
<dbReference type="Proteomes" id="UP000828941">
    <property type="component" value="Chromosome 9"/>
</dbReference>
<gene>
    <name evidence="1" type="ORF">L6164_023570</name>
</gene>